<reference evidence="1 2" key="2">
    <citation type="submission" date="2018-11" db="EMBL/GenBank/DDBJ databases">
        <authorList>
            <consortium name="Pathogen Informatics"/>
        </authorList>
    </citation>
    <scope>NUCLEOTIDE SEQUENCE [LARGE SCALE GENOMIC DNA]</scope>
    <source>
        <strain evidence="1 2">MHpl1</strain>
    </source>
</reference>
<accession>A0A0N4XBI4</accession>
<evidence type="ECO:0000313" key="2">
    <source>
        <dbReference type="Proteomes" id="UP000268014"/>
    </source>
</evidence>
<dbReference type="AlphaFoldDB" id="A0A0N4XBI4"/>
<gene>
    <name evidence="1" type="ORF">HPLM_LOCUS21718</name>
</gene>
<sequence length="181" mass="20088">MDKSTIGTTAMSYLRFYRKLLLFRPLKHLQILCGSFDRSPLRLLYTLESLHGSINSSYFSASSRAPSNLLWYFQVMSYFKSAVVSQSLDVSTDRNYFNASSQVLSNAAVLSVSPPQNLLGNTCAYINSSYFSSPLKLLQILCGKSITGLGYRLELLQCLISGCIKSSYFSASSGALSYSLW</sequence>
<dbReference type="EMBL" id="UZAF01023948">
    <property type="protein sequence ID" value="VDO91776.1"/>
    <property type="molecule type" value="Genomic_DNA"/>
</dbReference>
<evidence type="ECO:0000313" key="1">
    <source>
        <dbReference type="EMBL" id="VDO91776.1"/>
    </source>
</evidence>
<organism evidence="3">
    <name type="scientific">Haemonchus placei</name>
    <name type="common">Barber's pole worm</name>
    <dbReference type="NCBI Taxonomy" id="6290"/>
    <lineage>
        <taxon>Eukaryota</taxon>
        <taxon>Metazoa</taxon>
        <taxon>Ecdysozoa</taxon>
        <taxon>Nematoda</taxon>
        <taxon>Chromadorea</taxon>
        <taxon>Rhabditida</taxon>
        <taxon>Rhabditina</taxon>
        <taxon>Rhabditomorpha</taxon>
        <taxon>Strongyloidea</taxon>
        <taxon>Trichostrongylidae</taxon>
        <taxon>Haemonchus</taxon>
    </lineage>
</organism>
<protein>
    <submittedName>
        <fullName evidence="3">Ovule protein</fullName>
    </submittedName>
</protein>
<evidence type="ECO:0000313" key="3">
    <source>
        <dbReference type="WBParaSite" id="HPLM_0002172901-mRNA-1"/>
    </source>
</evidence>
<proteinExistence type="predicted"/>
<dbReference type="WBParaSite" id="HPLM_0002172901-mRNA-1">
    <property type="protein sequence ID" value="HPLM_0002172901-mRNA-1"/>
    <property type="gene ID" value="HPLM_0002172901"/>
</dbReference>
<keyword evidence="2" id="KW-1185">Reference proteome</keyword>
<name>A0A0N4XBI4_HAEPC</name>
<reference evidence="3" key="1">
    <citation type="submission" date="2017-02" db="UniProtKB">
        <authorList>
            <consortium name="WormBaseParasite"/>
        </authorList>
    </citation>
    <scope>IDENTIFICATION</scope>
</reference>
<dbReference type="Proteomes" id="UP000268014">
    <property type="component" value="Unassembled WGS sequence"/>
</dbReference>